<name>A0A3N4LEL6_9PEZI</name>
<dbReference type="AlphaFoldDB" id="A0A3N4LEL6"/>
<accession>A0A3N4LEL6</accession>
<organism evidence="4 5">
    <name type="scientific">Terfezia boudieri ATCC MYA-4762</name>
    <dbReference type="NCBI Taxonomy" id="1051890"/>
    <lineage>
        <taxon>Eukaryota</taxon>
        <taxon>Fungi</taxon>
        <taxon>Dikarya</taxon>
        <taxon>Ascomycota</taxon>
        <taxon>Pezizomycotina</taxon>
        <taxon>Pezizomycetes</taxon>
        <taxon>Pezizales</taxon>
        <taxon>Pezizaceae</taxon>
        <taxon>Terfezia</taxon>
    </lineage>
</organism>
<dbReference type="GO" id="GO:0005829">
    <property type="term" value="C:cytosol"/>
    <property type="evidence" value="ECO:0007669"/>
    <property type="project" value="TreeGrafter"/>
</dbReference>
<dbReference type="FunCoup" id="A0A3N4LEL6">
    <property type="interactions" value="17"/>
</dbReference>
<feature type="compositionally biased region" description="Basic and acidic residues" evidence="2">
    <location>
        <begin position="738"/>
        <end position="748"/>
    </location>
</feature>
<feature type="domain" description="Arrestin C-terminal-like" evidence="3">
    <location>
        <begin position="331"/>
        <end position="480"/>
    </location>
</feature>
<feature type="compositionally biased region" description="Polar residues" evidence="2">
    <location>
        <begin position="301"/>
        <end position="316"/>
    </location>
</feature>
<dbReference type="PANTHER" id="PTHR11188">
    <property type="entry name" value="ARRESTIN DOMAIN CONTAINING PROTEIN"/>
    <property type="match status" value="1"/>
</dbReference>
<dbReference type="Pfam" id="PF02752">
    <property type="entry name" value="Arrestin_C"/>
    <property type="match status" value="1"/>
</dbReference>
<evidence type="ECO:0000313" key="5">
    <source>
        <dbReference type="Proteomes" id="UP000267821"/>
    </source>
</evidence>
<gene>
    <name evidence="4" type="ORF">L211DRAFT_851511</name>
</gene>
<dbReference type="SUPFAM" id="SSF81296">
    <property type="entry name" value="E set domains"/>
    <property type="match status" value="1"/>
</dbReference>
<dbReference type="Gene3D" id="2.60.40.640">
    <property type="match status" value="2"/>
</dbReference>
<evidence type="ECO:0000259" key="3">
    <source>
        <dbReference type="SMART" id="SM01017"/>
    </source>
</evidence>
<dbReference type="GO" id="GO:0031625">
    <property type="term" value="F:ubiquitin protein ligase binding"/>
    <property type="evidence" value="ECO:0007669"/>
    <property type="project" value="TreeGrafter"/>
</dbReference>
<dbReference type="GO" id="GO:0030674">
    <property type="term" value="F:protein-macromolecule adaptor activity"/>
    <property type="evidence" value="ECO:0007669"/>
    <property type="project" value="TreeGrafter"/>
</dbReference>
<keyword evidence="5" id="KW-1185">Reference proteome</keyword>
<dbReference type="InParanoid" id="A0A3N4LEL6"/>
<reference evidence="4 5" key="1">
    <citation type="journal article" date="2018" name="Nat. Ecol. Evol.">
        <title>Pezizomycetes genomes reveal the molecular basis of ectomycorrhizal truffle lifestyle.</title>
        <authorList>
            <person name="Murat C."/>
            <person name="Payen T."/>
            <person name="Noel B."/>
            <person name="Kuo A."/>
            <person name="Morin E."/>
            <person name="Chen J."/>
            <person name="Kohler A."/>
            <person name="Krizsan K."/>
            <person name="Balestrini R."/>
            <person name="Da Silva C."/>
            <person name="Montanini B."/>
            <person name="Hainaut M."/>
            <person name="Levati E."/>
            <person name="Barry K.W."/>
            <person name="Belfiori B."/>
            <person name="Cichocki N."/>
            <person name="Clum A."/>
            <person name="Dockter R.B."/>
            <person name="Fauchery L."/>
            <person name="Guy J."/>
            <person name="Iotti M."/>
            <person name="Le Tacon F."/>
            <person name="Lindquist E.A."/>
            <person name="Lipzen A."/>
            <person name="Malagnac F."/>
            <person name="Mello A."/>
            <person name="Molinier V."/>
            <person name="Miyauchi S."/>
            <person name="Poulain J."/>
            <person name="Riccioni C."/>
            <person name="Rubini A."/>
            <person name="Sitrit Y."/>
            <person name="Splivallo R."/>
            <person name="Traeger S."/>
            <person name="Wang M."/>
            <person name="Zifcakova L."/>
            <person name="Wipf D."/>
            <person name="Zambonelli A."/>
            <person name="Paolocci F."/>
            <person name="Nowrousian M."/>
            <person name="Ottonello S."/>
            <person name="Baldrian P."/>
            <person name="Spatafora J.W."/>
            <person name="Henrissat B."/>
            <person name="Nagy L.G."/>
            <person name="Aury J.M."/>
            <person name="Wincker P."/>
            <person name="Grigoriev I.V."/>
            <person name="Bonfante P."/>
            <person name="Martin F.M."/>
        </authorList>
    </citation>
    <scope>NUCLEOTIDE SEQUENCE [LARGE SCALE GENOMIC DNA]</scope>
    <source>
        <strain evidence="4 5">ATCC MYA-4762</strain>
    </source>
</reference>
<dbReference type="OrthoDB" id="7785529at2759"/>
<feature type="region of interest" description="Disordered" evidence="2">
    <location>
        <begin position="659"/>
        <end position="697"/>
    </location>
</feature>
<dbReference type="STRING" id="1051890.A0A3N4LEL6"/>
<dbReference type="InterPro" id="IPR050357">
    <property type="entry name" value="Arrestin_domain-protein"/>
</dbReference>
<dbReference type="Proteomes" id="UP000267821">
    <property type="component" value="Unassembled WGS sequence"/>
</dbReference>
<comment type="similarity">
    <text evidence="1">Belongs to the arrestin family. PalF/RIM8 subfamily.</text>
</comment>
<dbReference type="Pfam" id="PF00339">
    <property type="entry name" value="Arrestin_N"/>
    <property type="match status" value="1"/>
</dbReference>
<dbReference type="EMBL" id="ML121560">
    <property type="protein sequence ID" value="RPB21330.1"/>
    <property type="molecule type" value="Genomic_DNA"/>
</dbReference>
<protein>
    <recommendedName>
        <fullName evidence="3">Arrestin C-terminal-like domain-containing protein</fullName>
    </recommendedName>
</protein>
<dbReference type="SMART" id="SM01017">
    <property type="entry name" value="Arrestin_C"/>
    <property type="match status" value="1"/>
</dbReference>
<dbReference type="GO" id="GO:0070086">
    <property type="term" value="P:ubiquitin-dependent endocytosis"/>
    <property type="evidence" value="ECO:0007669"/>
    <property type="project" value="TreeGrafter"/>
</dbReference>
<evidence type="ECO:0000313" key="4">
    <source>
        <dbReference type="EMBL" id="RPB21330.1"/>
    </source>
</evidence>
<evidence type="ECO:0000256" key="1">
    <source>
        <dbReference type="ARBA" id="ARBA00037950"/>
    </source>
</evidence>
<proteinExistence type="inferred from homology"/>
<dbReference type="InterPro" id="IPR014752">
    <property type="entry name" value="Arrestin-like_C"/>
</dbReference>
<evidence type="ECO:0000256" key="2">
    <source>
        <dbReference type="SAM" id="MobiDB-lite"/>
    </source>
</evidence>
<dbReference type="GO" id="GO:0005886">
    <property type="term" value="C:plasma membrane"/>
    <property type="evidence" value="ECO:0007669"/>
    <property type="project" value="TreeGrafter"/>
</dbReference>
<feature type="region of interest" description="Disordered" evidence="2">
    <location>
        <begin position="279"/>
        <end position="316"/>
    </location>
</feature>
<dbReference type="InterPro" id="IPR011021">
    <property type="entry name" value="Arrestin-like_N"/>
</dbReference>
<dbReference type="InterPro" id="IPR011022">
    <property type="entry name" value="Arrestin_C-like"/>
</dbReference>
<feature type="compositionally biased region" description="Low complexity" evidence="2">
    <location>
        <begin position="749"/>
        <end position="762"/>
    </location>
</feature>
<feature type="region of interest" description="Disordered" evidence="2">
    <location>
        <begin position="723"/>
        <end position="795"/>
    </location>
</feature>
<dbReference type="InterPro" id="IPR014756">
    <property type="entry name" value="Ig_E-set"/>
</dbReference>
<sequence length="795" mass="84634">MVFFANLSYSGLLESADSGVVVWSSLNILYSPSCDKAGMVSTDAGLPSPKTTTTSATLASIKAKKSHTAADNAASIKDSKRKVSTLFAKLSTQFNALNKLRPPRSTRKVISEYYIRLNEPHREYSPGDLVKGSVILTTEKDLRVTHLVVNLVGRVDLFGVATYNLSGKKKTVNYTGPVELEGGIILCRDQQVLCGEGRLDAGVYEFGFVVELTGRGLPSSLDFEKGSISYRISATLTRPTTVSPTRICEHKINLVELIDIASYSPPKPRIIPLEIGNKRSRVRSSHGSSDEKGALKCGPSPNATSDQTTPNSSTHQVTIDNASIKSSSAKKGSDVTATIELLKAGALRGESIPVKISIKHTKPVKSLHGIIVTLVRVGRFDTFPISANGLNSNGSASSLKKGLSLGFGGTTTTFRKDLSQVIAPLIVDPNSLTTVVRTSVRVPEDSFPSIKSIPSQIVSFKYFVEVLVDLGGKLAGKEDFLNGVGMVNIPGATTGELGRVEASIGNGDASGIMAVYGAKVIETEKIRRDVKSVVSCRFEVIVGTTDSANGKGRRREANISNFINLTTHDTGLVLDAVGERGYRHPGYGYDHMRTIIIPDDIVDTLLTPPPPSPPVQISLPAIPVFPEDRRVAMPSPPPPDMGNLDEKTRLRMAERALLPSVPPGFDSAATSAHTEAPAYEPSAPHSPLPSAPPLTLVDGEGFMRPSALPVGIDVNLDTGSAHFHSYQSQSSGSAPAGNEDKQELERQRLLAAASAPPLLESSGGDANGSRVGSSALPTAPMLCEDLDGELPRYQR</sequence>
<dbReference type="PANTHER" id="PTHR11188:SF161">
    <property type="entry name" value="PH-RESPONSE REGULATOR PROTEIN PALF_RIM8"/>
    <property type="match status" value="1"/>
</dbReference>